<name>A0A1I2UQD5_9CORY</name>
<evidence type="ECO:0000256" key="4">
    <source>
        <dbReference type="ARBA" id="ARBA00022692"/>
    </source>
</evidence>
<feature type="transmembrane region" description="Helical" evidence="8">
    <location>
        <begin position="288"/>
        <end position="306"/>
    </location>
</feature>
<dbReference type="RefSeq" id="WP_177180146.1">
    <property type="nucleotide sequence ID" value="NZ_FOPJ01000015.1"/>
</dbReference>
<protein>
    <submittedName>
        <fullName evidence="9">Alpha-1,2-mannosyltransferase</fullName>
    </submittedName>
</protein>
<evidence type="ECO:0000256" key="2">
    <source>
        <dbReference type="ARBA" id="ARBA00022475"/>
    </source>
</evidence>
<keyword evidence="5 8" id="KW-1133">Transmembrane helix</keyword>
<proteinExistence type="inferred from homology"/>
<evidence type="ECO:0000256" key="5">
    <source>
        <dbReference type="ARBA" id="ARBA00022989"/>
    </source>
</evidence>
<keyword evidence="2" id="KW-1003">Cell membrane</keyword>
<feature type="transmembrane region" description="Helical" evidence="8">
    <location>
        <begin position="139"/>
        <end position="161"/>
    </location>
</feature>
<evidence type="ECO:0000256" key="6">
    <source>
        <dbReference type="ARBA" id="ARBA00023136"/>
    </source>
</evidence>
<evidence type="ECO:0000256" key="8">
    <source>
        <dbReference type="SAM" id="Phobius"/>
    </source>
</evidence>
<evidence type="ECO:0000256" key="7">
    <source>
        <dbReference type="ARBA" id="ARBA00024033"/>
    </source>
</evidence>
<dbReference type="GO" id="GO:0016758">
    <property type="term" value="F:hexosyltransferase activity"/>
    <property type="evidence" value="ECO:0007669"/>
    <property type="project" value="InterPro"/>
</dbReference>
<gene>
    <name evidence="9" type="ORF">SAMN05660282_01974</name>
</gene>
<comment type="subcellular location">
    <subcellularLocation>
        <location evidence="1">Cell membrane</location>
        <topology evidence="1">Multi-pass membrane protein</topology>
    </subcellularLocation>
</comment>
<dbReference type="AlphaFoldDB" id="A0A1I2UQD5"/>
<evidence type="ECO:0000313" key="10">
    <source>
        <dbReference type="Proteomes" id="UP000199065"/>
    </source>
</evidence>
<keyword evidence="10" id="KW-1185">Reference proteome</keyword>
<accession>A0A1I2UQD5</accession>
<dbReference type="STRING" id="185761.SAMN05660282_01974"/>
<keyword evidence="3 9" id="KW-0808">Transferase</keyword>
<feature type="transmembrane region" description="Helical" evidence="8">
    <location>
        <begin position="110"/>
        <end position="133"/>
    </location>
</feature>
<feature type="transmembrane region" description="Helical" evidence="8">
    <location>
        <begin position="188"/>
        <end position="210"/>
    </location>
</feature>
<feature type="transmembrane region" description="Helical" evidence="8">
    <location>
        <begin position="318"/>
        <end position="344"/>
    </location>
</feature>
<keyword evidence="6 8" id="KW-0472">Membrane</keyword>
<evidence type="ECO:0000313" key="9">
    <source>
        <dbReference type="EMBL" id="SFG79405.1"/>
    </source>
</evidence>
<dbReference type="InterPro" id="IPR018584">
    <property type="entry name" value="GT87"/>
</dbReference>
<evidence type="ECO:0000256" key="1">
    <source>
        <dbReference type="ARBA" id="ARBA00004651"/>
    </source>
</evidence>
<keyword evidence="9" id="KW-0328">Glycosyltransferase</keyword>
<dbReference type="Pfam" id="PF09594">
    <property type="entry name" value="GT87"/>
    <property type="match status" value="1"/>
</dbReference>
<keyword evidence="4 8" id="KW-0812">Transmembrane</keyword>
<organism evidence="9 10">
    <name type="scientific">Corynebacterium spheniscorum</name>
    <dbReference type="NCBI Taxonomy" id="185761"/>
    <lineage>
        <taxon>Bacteria</taxon>
        <taxon>Bacillati</taxon>
        <taxon>Actinomycetota</taxon>
        <taxon>Actinomycetes</taxon>
        <taxon>Mycobacteriales</taxon>
        <taxon>Corynebacteriaceae</taxon>
        <taxon>Corynebacterium</taxon>
    </lineage>
</organism>
<evidence type="ECO:0000256" key="3">
    <source>
        <dbReference type="ARBA" id="ARBA00022679"/>
    </source>
</evidence>
<dbReference type="EMBL" id="FOPJ01000015">
    <property type="protein sequence ID" value="SFG79405.1"/>
    <property type="molecule type" value="Genomic_DNA"/>
</dbReference>
<reference evidence="9 10" key="1">
    <citation type="submission" date="2016-10" db="EMBL/GenBank/DDBJ databases">
        <authorList>
            <person name="de Groot N.N."/>
        </authorList>
    </citation>
    <scope>NUCLEOTIDE SEQUENCE [LARGE SCALE GENOMIC DNA]</scope>
    <source>
        <strain>J11</strain>
        <strain evidence="10">PG 39</strain>
    </source>
</reference>
<feature type="transmembrane region" description="Helical" evidence="8">
    <location>
        <begin position="386"/>
        <end position="404"/>
    </location>
</feature>
<dbReference type="GO" id="GO:0005886">
    <property type="term" value="C:plasma membrane"/>
    <property type="evidence" value="ECO:0007669"/>
    <property type="project" value="UniProtKB-SubCell"/>
</dbReference>
<sequence length="410" mass="44426">MTTQKQKPCIISWPAHLLGLLPGVITVLLNRGHQQPDDWASLWIGGRILREGLNEHLYDHNPEDFAAWSGPVWGSFVAETSPWPHPFVQAPVVAQVVGYLSEVISFDTSVMLLTLANCWALVVLCASAYYLWFHRVAPIGWLALGVLALYCTAAFQGSVFLGQTSPLIYAGAAYAVSAARTRPLSSGLVLGCVALVKLTPFALIIVMFAFRDRVRAAVIAGLSSVMLLAVSAVTLGTEIYGTWRETLSYWAGTFISVPVAQSLPSVLLRNHYVESEALVPVIHEAPSYVVWAPQVLAAVLLLGLVAAMMKQRRIRYELAVSVVLCTATATTGLVWLHYIIVIALPIAGLLWLRQRWVIAVIFVFLLPPLAPLDLPGTHLPALMPGSGLLALVLATAALLGVALMKKEVTR</sequence>
<comment type="similarity">
    <text evidence="7">Belongs to the glycosyltransferase 87 family.</text>
</comment>
<feature type="transmembrane region" description="Helical" evidence="8">
    <location>
        <begin position="216"/>
        <end position="235"/>
    </location>
</feature>
<dbReference type="Proteomes" id="UP000199065">
    <property type="component" value="Unassembled WGS sequence"/>
</dbReference>